<accession>A0A0D2BPM5</accession>
<dbReference type="InterPro" id="IPR045247">
    <property type="entry name" value="Oye-like"/>
</dbReference>
<organism evidence="2 3">
    <name type="scientific">Exophiala spinifera</name>
    <dbReference type="NCBI Taxonomy" id="91928"/>
    <lineage>
        <taxon>Eukaryota</taxon>
        <taxon>Fungi</taxon>
        <taxon>Dikarya</taxon>
        <taxon>Ascomycota</taxon>
        <taxon>Pezizomycotina</taxon>
        <taxon>Eurotiomycetes</taxon>
        <taxon>Chaetothyriomycetidae</taxon>
        <taxon>Chaetothyriales</taxon>
        <taxon>Herpotrichiellaceae</taxon>
        <taxon>Exophiala</taxon>
    </lineage>
</organism>
<gene>
    <name evidence="2" type="ORF">PV08_08211</name>
</gene>
<dbReference type="EMBL" id="KN847497">
    <property type="protein sequence ID" value="KIW13024.1"/>
    <property type="molecule type" value="Genomic_DNA"/>
</dbReference>
<name>A0A0D2BPM5_9EURO</name>
<dbReference type="PANTHER" id="PTHR22893">
    <property type="entry name" value="NADH OXIDOREDUCTASE-RELATED"/>
    <property type="match status" value="1"/>
</dbReference>
<dbReference type="SUPFAM" id="SSF51395">
    <property type="entry name" value="FMN-linked oxidoreductases"/>
    <property type="match status" value="1"/>
</dbReference>
<dbReference type="OrthoDB" id="276546at2759"/>
<dbReference type="HOGENOM" id="CLU_012153_0_0_1"/>
<protein>
    <recommendedName>
        <fullName evidence="1">NADH:flavin oxidoreductase/NADH oxidase N-terminal domain-containing protein</fullName>
    </recommendedName>
</protein>
<dbReference type="STRING" id="91928.A0A0D2BPM5"/>
<dbReference type="VEuPathDB" id="FungiDB:PV08_08211"/>
<evidence type="ECO:0000313" key="2">
    <source>
        <dbReference type="EMBL" id="KIW13024.1"/>
    </source>
</evidence>
<dbReference type="RefSeq" id="XP_016233240.1">
    <property type="nucleotide sequence ID" value="XM_016382537.1"/>
</dbReference>
<dbReference type="InterPro" id="IPR013785">
    <property type="entry name" value="Aldolase_TIM"/>
</dbReference>
<dbReference type="CDD" id="cd02933">
    <property type="entry name" value="OYE_like_FMN"/>
    <property type="match status" value="1"/>
</dbReference>
<dbReference type="GO" id="GO:0003959">
    <property type="term" value="F:NADPH dehydrogenase activity"/>
    <property type="evidence" value="ECO:0007669"/>
    <property type="project" value="TreeGrafter"/>
</dbReference>
<evidence type="ECO:0000313" key="3">
    <source>
        <dbReference type="Proteomes" id="UP000053328"/>
    </source>
</evidence>
<dbReference type="Pfam" id="PF00724">
    <property type="entry name" value="Oxidored_FMN"/>
    <property type="match status" value="1"/>
</dbReference>
<dbReference type="GO" id="GO:0010181">
    <property type="term" value="F:FMN binding"/>
    <property type="evidence" value="ECO:0007669"/>
    <property type="project" value="InterPro"/>
</dbReference>
<dbReference type="AlphaFoldDB" id="A0A0D2BPM5"/>
<sequence>MAPMTRRRALLDYTPHDMMTEYYAQRASVAGTLLISEATSVSPRSAAMPHTPGIWTAEHIAAWKAITDAVHARQSYIFVQLWMCGRAARPGAVKRGAEVVSASTVPIGAEYPTPRSLSETEIQECIGEFRQAGINAIRAGFDGVEVHGANGYLVDQFTQSVSNVRGDQWGGSVQNRARFGIAVAKALADAIGPERVGYRVSPWSHHHGMGMEDPIEQFTYLVQNLSALNLAYLHVIESRVQGNADVIGTESIDFLIKAWDNGNPIILAGGYNATTSREAVDKWRPLGKNMAVAFGRSFVSNPDLPLRIQQQLPIAAHRRDMFYEVLNPDGYINYPTIKPESQLATSGADIKQPLVETVQISSDAHNDIRA</sequence>
<dbReference type="Gene3D" id="3.20.20.70">
    <property type="entry name" value="Aldolase class I"/>
    <property type="match status" value="1"/>
</dbReference>
<feature type="domain" description="NADH:flavin oxidoreductase/NADH oxidase N-terminal" evidence="1">
    <location>
        <begin position="1"/>
        <end position="313"/>
    </location>
</feature>
<dbReference type="InterPro" id="IPR001155">
    <property type="entry name" value="OxRdtase_FMN_N"/>
</dbReference>
<dbReference type="PANTHER" id="PTHR22893:SF91">
    <property type="entry name" value="NADPH DEHYDROGENASE 2-RELATED"/>
    <property type="match status" value="1"/>
</dbReference>
<reference evidence="2 3" key="1">
    <citation type="submission" date="2015-01" db="EMBL/GenBank/DDBJ databases">
        <title>The Genome Sequence of Exophiala spinifera CBS89968.</title>
        <authorList>
            <consortium name="The Broad Institute Genomics Platform"/>
            <person name="Cuomo C."/>
            <person name="de Hoog S."/>
            <person name="Gorbushina A."/>
            <person name="Stielow B."/>
            <person name="Teixiera M."/>
            <person name="Abouelleil A."/>
            <person name="Chapman S.B."/>
            <person name="Priest M."/>
            <person name="Young S.K."/>
            <person name="Wortman J."/>
            <person name="Nusbaum C."/>
            <person name="Birren B."/>
        </authorList>
    </citation>
    <scope>NUCLEOTIDE SEQUENCE [LARGE SCALE GENOMIC DNA]</scope>
    <source>
        <strain evidence="2 3">CBS 89968</strain>
    </source>
</reference>
<dbReference type="Proteomes" id="UP000053328">
    <property type="component" value="Unassembled WGS sequence"/>
</dbReference>
<keyword evidence="3" id="KW-1185">Reference proteome</keyword>
<evidence type="ECO:0000259" key="1">
    <source>
        <dbReference type="Pfam" id="PF00724"/>
    </source>
</evidence>
<dbReference type="GeneID" id="27335294"/>
<proteinExistence type="predicted"/>